<dbReference type="Gene3D" id="3.30.40.10">
    <property type="entry name" value="Zinc/RING finger domain, C3HC4 (zinc finger)"/>
    <property type="match status" value="1"/>
</dbReference>
<dbReference type="Gene3D" id="3.40.50.300">
    <property type="entry name" value="P-loop containing nucleotide triphosphate hydrolases"/>
    <property type="match status" value="2"/>
</dbReference>
<feature type="compositionally biased region" description="Basic and acidic residues" evidence="23">
    <location>
        <begin position="3376"/>
        <end position="3396"/>
    </location>
</feature>
<comment type="pathway">
    <text evidence="4">Protein modification; protein ubiquitination.</text>
</comment>
<evidence type="ECO:0000256" key="13">
    <source>
        <dbReference type="ARBA" id="ARBA00022771"/>
    </source>
</evidence>
<accession>A0A315VEX0</accession>
<feature type="compositionally biased region" description="Basic and acidic residues" evidence="23">
    <location>
        <begin position="400"/>
        <end position="418"/>
    </location>
</feature>
<dbReference type="GO" id="GO:0002040">
    <property type="term" value="P:sprouting angiogenesis"/>
    <property type="evidence" value="ECO:0007669"/>
    <property type="project" value="TreeGrafter"/>
</dbReference>
<evidence type="ECO:0000256" key="8">
    <source>
        <dbReference type="ARBA" id="ARBA00022657"/>
    </source>
</evidence>
<dbReference type="InterPro" id="IPR017907">
    <property type="entry name" value="Znf_RING_CS"/>
</dbReference>
<evidence type="ECO:0000256" key="15">
    <source>
        <dbReference type="ARBA" id="ARBA00022801"/>
    </source>
</evidence>
<feature type="region of interest" description="Disordered" evidence="23">
    <location>
        <begin position="119"/>
        <end position="162"/>
    </location>
</feature>
<evidence type="ECO:0000256" key="3">
    <source>
        <dbReference type="ARBA" id="ARBA00004514"/>
    </source>
</evidence>
<keyword evidence="10" id="KW-0808">Transferase</keyword>
<keyword evidence="17" id="KW-0067">ATP-binding</keyword>
<dbReference type="GO" id="GO:2000051">
    <property type="term" value="P:negative regulation of non-canonical Wnt signaling pathway"/>
    <property type="evidence" value="ECO:0007669"/>
    <property type="project" value="TreeGrafter"/>
</dbReference>
<dbReference type="Pfam" id="PF20173">
    <property type="entry name" value="ZnF_RZ-type"/>
    <property type="match status" value="1"/>
</dbReference>
<dbReference type="GO" id="GO:0016020">
    <property type="term" value="C:membrane"/>
    <property type="evidence" value="ECO:0007669"/>
    <property type="project" value="TreeGrafter"/>
</dbReference>
<dbReference type="FunFam" id="3.40.50.300:FF:000804">
    <property type="entry name" value="E3 ubiquitin-protein ligase RNF213"/>
    <property type="match status" value="1"/>
</dbReference>
<evidence type="ECO:0000256" key="9">
    <source>
        <dbReference type="ARBA" id="ARBA00022677"/>
    </source>
</evidence>
<evidence type="ECO:0000256" key="18">
    <source>
        <dbReference type="ARBA" id="ARBA00022859"/>
    </source>
</evidence>
<dbReference type="SMART" id="SM00382">
    <property type="entry name" value="AAA"/>
    <property type="match status" value="2"/>
</dbReference>
<keyword evidence="20" id="KW-0511">Multifunctional enzyme</keyword>
<dbReference type="PANTHER" id="PTHR22605:SF21">
    <property type="entry name" value="E3 UBIQUITIN-PROTEIN LIGASE RNF213-BETA"/>
    <property type="match status" value="1"/>
</dbReference>
<dbReference type="SUPFAM" id="SSF57850">
    <property type="entry name" value="RING/U-box"/>
    <property type="match status" value="1"/>
</dbReference>
<dbReference type="InterPro" id="IPR027417">
    <property type="entry name" value="P-loop_NTPase"/>
</dbReference>
<dbReference type="SMART" id="SM00184">
    <property type="entry name" value="RING"/>
    <property type="match status" value="1"/>
</dbReference>
<evidence type="ECO:0000313" key="26">
    <source>
        <dbReference type="EMBL" id="PWA21426.1"/>
    </source>
</evidence>
<evidence type="ECO:0000256" key="21">
    <source>
        <dbReference type="ARBA" id="ARBA00048778"/>
    </source>
</evidence>
<evidence type="ECO:0000256" key="19">
    <source>
        <dbReference type="ARBA" id="ARBA00023098"/>
    </source>
</evidence>
<feature type="compositionally biased region" description="Basic and acidic residues" evidence="23">
    <location>
        <begin position="319"/>
        <end position="335"/>
    </location>
</feature>
<comment type="subcellular location">
    <subcellularLocation>
        <location evidence="3">Cytoplasm</location>
        <location evidence="3">Cytosol</location>
    </subcellularLocation>
    <subcellularLocation>
        <location evidence="2">Lipid droplet</location>
    </subcellularLocation>
</comment>
<dbReference type="GO" id="GO:0008270">
    <property type="term" value="F:zinc ion binding"/>
    <property type="evidence" value="ECO:0007669"/>
    <property type="project" value="UniProtKB-KW"/>
</dbReference>
<keyword evidence="12" id="KW-0547">Nucleotide-binding</keyword>
<comment type="similarity">
    <text evidence="5">Belongs to the AAA ATPase family.</text>
</comment>
<evidence type="ECO:0000256" key="5">
    <source>
        <dbReference type="ARBA" id="ARBA00006914"/>
    </source>
</evidence>
<evidence type="ECO:0000259" key="24">
    <source>
        <dbReference type="PROSITE" id="PS50089"/>
    </source>
</evidence>
<evidence type="ECO:0000256" key="22">
    <source>
        <dbReference type="PROSITE-ProRule" id="PRU00175"/>
    </source>
</evidence>
<dbReference type="InterPro" id="IPR001841">
    <property type="entry name" value="Znf_RING"/>
</dbReference>
<keyword evidence="18" id="KW-0391">Immunity</keyword>
<reference evidence="26 27" key="1">
    <citation type="journal article" date="2018" name="G3 (Bethesda)">
        <title>A High-Quality Reference Genome for the Invasive Mosquitofish Gambusia affinis Using a Chicago Library.</title>
        <authorList>
            <person name="Hoffberg S.L."/>
            <person name="Troendle N.J."/>
            <person name="Glenn T.C."/>
            <person name="Mahmud O."/>
            <person name="Louha S."/>
            <person name="Chalopin D."/>
            <person name="Bennetzen J.L."/>
            <person name="Mauricio R."/>
        </authorList>
    </citation>
    <scope>NUCLEOTIDE SEQUENCE [LARGE SCALE GENOMIC DNA]</scope>
    <source>
        <strain evidence="26">NE01/NJP1002.9</strain>
        <tissue evidence="26">Muscle</tissue>
    </source>
</reference>
<evidence type="ECO:0000256" key="17">
    <source>
        <dbReference type="ARBA" id="ARBA00022840"/>
    </source>
</evidence>
<evidence type="ECO:0000256" key="10">
    <source>
        <dbReference type="ARBA" id="ARBA00022679"/>
    </source>
</evidence>
<keyword evidence="27" id="KW-1185">Reference proteome</keyword>
<feature type="region of interest" description="Disordered" evidence="23">
    <location>
        <begin position="298"/>
        <end position="526"/>
    </location>
</feature>
<feature type="region of interest" description="Disordered" evidence="23">
    <location>
        <begin position="3376"/>
        <end position="3401"/>
    </location>
</feature>
<comment type="catalytic activity">
    <reaction evidence="21">
        <text>ATP + H2O = ADP + phosphate + H(+)</text>
        <dbReference type="Rhea" id="RHEA:13065"/>
        <dbReference type="ChEBI" id="CHEBI:15377"/>
        <dbReference type="ChEBI" id="CHEBI:15378"/>
        <dbReference type="ChEBI" id="CHEBI:30616"/>
        <dbReference type="ChEBI" id="CHEBI:43474"/>
        <dbReference type="ChEBI" id="CHEBI:456216"/>
    </reaction>
    <physiologicalReaction direction="left-to-right" evidence="21">
        <dbReference type="Rhea" id="RHEA:13066"/>
    </physiologicalReaction>
</comment>
<dbReference type="GO" id="GO:0016887">
    <property type="term" value="F:ATP hydrolysis activity"/>
    <property type="evidence" value="ECO:0007669"/>
    <property type="project" value="InterPro"/>
</dbReference>
<keyword evidence="19" id="KW-0443">Lipid metabolism</keyword>
<evidence type="ECO:0000313" key="27">
    <source>
        <dbReference type="Proteomes" id="UP000250572"/>
    </source>
</evidence>
<keyword evidence="7" id="KW-0963">Cytoplasm</keyword>
<sequence>MDRDGRETSAFESYRVFFQQQTFRRLPENQTMKLKPEKMNSKGCANLTLVLDNWKYAIMTQVKDLLLHDHNTVLPDYGRIQPLSEALGELYKEFDSLKERLVGLTARFGEVESFVDDARSRMKPAAQSKDLQTPRWRTKKEGAAKGAGRPAGRRSRVAARRIQKPDPVIMCCSKTSPNHDTSACFTADIRVREAVCGKSSPQMADGAANLHSTPESEEKSRKNDDVATKRPRRRTEQRESVNPTKNIQEKKRRQRRHQRRKKTVSNLKCEIAEKDENEVVETTSSQTEEGLAVKEQTLQAGESLPEEENVEKSQGSKKSISDVKSKSTEKDENKAGETTSTQTEEGLLVKEQSLQAGQNLQKEENAEKSQKDAQMVEAQTQTKKHKGKDKFTQTAVVFQKDQKTQTDFLDSKQDDTHRKAIQPATGGPAETEPKLQQSSATPGPKDDPVKGSTTESMAKNENDQPGGSSAEAATSQADKNSQPKSYATAVSGGGGGEKQSSLTASKKAADQPLNTRDRSPVRPPPGVPMFTLHIYAVLDKKFRFNQEHDTLLMCLEGGEPLSFKITHFVGMKQGGYLVEAHLSVEENTLLRGHQVTYWYGVKQRNKEVIIGAAYRSLQIPVDTTIKELHLYEGFICRNDGQNFFKTSLQYVGLTKSRGNEISNAWQTSASTLLNHIFQKWTPSDTQSTKTLCEQLRHFTWSFISAQGRISYQDDSNPPLVKAPELISETLVQILKGEPKEKLPEKCRSSSPLLLGLSVFMVARRCSINLGMKGWAELCLLVTSEAAMDTKNLEELSASLGNPQFTVTGLMNLCAQEAQAELVLLPPLLFRLRQPGADATKVGPNVEEDDWSGLKGINFIRFRESVQFQSDKRRRMLSLIQKNLPAAAAEMPLLLTSWLALIPFDDLPEFSRLTGVGAEHLIQSLLYRLRTCREKTDLKQCEVNVKLADKSLSHILREADKQKDRLAKSGSLQSAFESSISVLKYTCDIARIVPWYQTVVQSLQLVLKLAEMLEMKLRGESGEGEEAPKQRVVEKLSAVQQRISEWRDELLRKPLVSKKALTYPKEIELWDALLKVECFPEHVSSNWATRLQKDLKKRINEVSDEDKVLIWCLDSPLGKSHHVVQNCFHEMFHSAIKSICQGGKEGDLMRSLTSKVKDLPPRVTSAVVVESAARFRDNMVVQLLDPQSAVNVLLSNCAWNLIQVDDTAGQVVHSCVEAFHLLVASLLEGSVSLGDLQTCLKYREQFKRLYQQYKKKSETSPADADILTRREKDLNAFMQRRQEIDTLIKMLAKATESITVPEVSTLEAQHSADLHAVSLNKLVLVQVVDAERKLQKTGPPPVLWYKISMNVLKMSSEMHKLHHSNLILSSWVKRAASVAASRFPASPPVQLTLTQISESIWTPLLEEFSHLGVSIAEANIRFRKLDQMLEDSGDQGDGKLLEKELDLMSEVISTAVGVTAEKNWVQTRLRQIQEYRQLHDAAAAASAVLRIAQRMELSGNFSEISSLRQLDEGSFKERVLKSLTDDMSHARQQLSAVTREHTACLEEFLNSQPLISWVRENLRTMSDVKVYVELASISAGENDTEIDQVACFHDAVMGYGPLLYSLPPQTGFQEFMTCAQQVWDAQSRDEKLPDKLRESTRLLSWLKALKETHGSVEQSSLSLASSINAHGVYHVGWSSEKTEKRCLQNMVLVTVKAGNEVKSYKLEDLLELQNKLMLMSSKGEHGREQVNRFTEVFQGVQRVGSTLLQMQTSGNMLFRDWSAEVHCCPQQQPCISITFLSLGSEQTLYSGEVTEQLRKLAQSMDSCHKEWCAFIGKMRSRFSLLNHFTSEQLVYLCHWIHKVCQRQTSVPQQLWHLLFPIKPQCTVNDVRVAYTIAVSTSSQDDEDSDDEEEFCEAIMDFTAAASKHAEEDLEEDHDLMQFSTDEEDDDDVNEGKLDNLWRRFERNMSQYLEESLDILTLAQLLDCLSETNPLHMIRNLPPGLQVGKPNLVLCPSAEVFTTTLSLYTESPEQPLPSSDEVLVCREQTPREEVEIFLRRALCHVSTEKCQKIYSLVNPGVLGYEASEALVELYEGLERSASTHYRLVIVSPVVHQHRCVPSYFSNYKVQTGMNLTEESARKYLHHHFTLSTLSQDPVALVSPDQLSVWMVSSVRPAVGKSLYVKRLFEKFQQKSPRAKHVRIRLIEASVDVDSLVITLTERLSQLREQDPVLLHIDTAGVRSGLEELLFRLLVLGCLSDSHGVLWRKNKAHLITVEVLKAIRYHQNQAKEVRVGLLDILPTIHCKAPKEVMKLLGSPRLIGQNRFDPLVDEQEFFSEGIQRPYQYLRLYYQNQRLDRFNYQKGSKVGDPRDCLRLLLLHCGMENPSWGELKNFSWFLNVQLKDCEVSVFCDPDFLADHLPGFKDFIVRFMIHMARDFASPSLNTSDESPTLHIESNLEDDLLTRLLIRKRWENESHPYIFFNADHSSMSFLGFNVQMCERRNTLMAVDPHSNKVLIESVMSLELFNGLQRQRISLTEDFDQLPRSDKIKRISCVVGATRGIMDRNFDPDPTYELTADNVMKMLAIHMRFRCGIPVVIMGETGCGKTRLVRFLCTLQREERPVENMVLVKVHGGTTAEMIYRKVREAEVLAHKNQQQHNLDTILFFDEANTTEAIFAIKEILCDQTIKGEPLRPESGLKIIAACNPYRKHSPEMVERLERAGLGYRVKANETEDRLGKVPLRQLVYRVHPLPPSMVSLVWDFGQLSDLTELSYIKQIVQKKVSDYRLPASCSNIISNVLAASQKYMRSRKNECSFVSLRDVERSMKVLVWFYEHSQDIFADIANLNDDQRTLKCLILAIGVCYYPSLVAKEEYLAEICRYFPRPVNCVPALQEEISSCQHLFLKNVQTRETIAKNIALKENVFLMVVCIELRIPLFLVGKPGSSKSLAKTVVADAMQGQNSHCELFKKLKQVHMVSFQCSPHSSPEGIIGTFRNCARFQKDKNMEEYVSVVVLDEIGLAEDSPQMPLKTLHPLLEDGCIDNDKPDPHIKVGFVGISNWALDPAKMNRGIFVSRWDPSEDELVETAKGICSSSKQILLKIKHLFPSLAKAFLNICKETSKNQFFGLRDYYSLVKMMFAAVKATQQEPNGEKLVEVILRNFSGQPDGFDPVIFFQDVLQDLTEIPRPRTLQMILRNLDHGTNEESRYLLLLTTNNAALHILQQQVFAKGDYPPPEIIFGSGFPKDQEYAQICRNVNRVKTCMETGRTVVLLNMQNLYESLYDALNQYYVYLSKQQYVDLGLGSHRVKCRVHTNFRLVVVEDQKKVYEHFPVPLINRLEKHRVDRSTDLEAWQHRVLHKLREWVKAFSGEANDDFKPSDIFIGFHGDACASALLQALEKRQQTASDRGVEQEEEDKPKTLEPDDQDQVAEMEHNEFVDAMDIEQETEIMDKNGESSEVIDDRNMLENEELMETENDVSARENEEEVFNLAKSLLLNCATPDAVVRLKYSDLSNQDKEKLQRLYFQQQHHHSLRDFLGACLNTHQNSSKFLEITTFSSLLTKLDVRGVAPVLGLNTDGILLLSLHQFDTEVSFCNKIRMFLQNTGSSLHLLIIQMDLEESQCSDELIASAKYRPPLYQVEWMFDLPGVLMSIIVHRYCTMNYMASMDIQMCWVIFIVKVSRMPSQSRYIGFQGGFWHSVHIDDLRDSEDMSLNLSDFCGTLISALLKPALQENQNGSEVINDSEDDRKRAHLHSPSLVRSCIQKAVGLLRDPDNLTSRGLQRMHILLTHLSVDQNPTSARFQRVLLSRLAETLAQREEVMGAPKEWVSREAKKRQALQEGGTLRHTLWRCLQSTVTPVLASILEVIDRYSNLDLLTGDRLSPGLFKLWMDILADLQVLHLAAPSNPSDSDQEVLVQHYFLLDSEQQSCSAPFSWIVKMNLDSLWEESEFMPVSKEGSTEKILQFVSSFSSSGPGRHLQQLSEEERWEYGLLFLQDFLLLSLKIKSKDELKVFIRAMQGCLTELQTSMGAAPDLSPAWIMAAAKHFAARLDMLSHMFLLQPQLAADVLQRGSMKSEQKEMVEDVLALGICVEHIKLLTLTSLDECRSFVDRVELLQPCLDRAFSQKYSALCSAACFQHLASIRSLWHGMLVVASFIQQITFKVKQDDSKLKELSLKHCNLHLNLMQESPDVRSVNTLEQLIRILNSFHDECISRELRFGISCPVCLLEFTEPSVLPCQHVICLPCLQKCVQQNRRSCPKCRAELPNNFTATVSHSVKVALEQQAAIRRCCNSFFLEVVSRFCLSEGQKPKEGVVELLFSLLVSANGDVYRTRELTPFLECVDNSPVVRSVLPKLLLQYSFDQVKTHIQNYLRNLEKNLWDQEDRTELYLLFANCFQVPQLSGVVIVLLIFVYKQIETDDSLSAVTNMNCFFPSSQDSLLCSAAREVDPAAEHQAEVGFLSRIVRKQTPDRQEDPAEFLLSIARLKICLSTAAKLLEKATAQGGQVMATEYLRQVRGLFEYGSNDWLRVYLLRALHRCSGMEFIMSLMNNPACRWIFPALLLQLQRLIPTNVDHFLCCGTSYRDLRNAVGQVLLENRSDSFVTELQKLRGSQVSLVALALFRRVTYRYRSPDASVHPTTQEIERLKALLRNINRNELREFCSALLMNRIGRTGSSLQISSNLSGLRQTVLELLVHLDSVLLCGNPLLAPLHLIAFQPENVPDLYLPTMPDDHTNEASLWLREKKLQMYTCANGHMCFVGECGKPVVRSLCPDCGLPIGGERHVPVDGFTRHHQQRDQTRTGHVLGEAHRRSEAPERQMTSAQSGVLRLLMHLAMLQGATKNHRRVSDMIHPCPPDVFQFLWDHLERDMEVLGKTLDQNRDNTAVMVHLILTRFPEASRGARPDLSSRQERKRWEKLVCDSAINPVLQDLQRNLGEAQERVASDGGLSGSPLMTLLFADPGRMLSLPSNGPTDRSSFWTLRETMTVERFSQLVGETSGHDSLPLLSLFMKKVPNAPVPDGHHVRCVRQLHHLPELAALQSDLLRVFPLTSASSASQTVAQALQRIPAGFQKVLAERVDKFISVWNLLRAEVANNCKDLGADVNLCDKELTVQSSSEYLRPCRRGPGSCLQTLVDFLLETHNGLVREARKMSGQKDSDYSVPLERISETQLTLCHPERELLPLVLANCNYTLQKGGQTDSSYDLRVIQTQLARRFLAGKPLIQADTSRYLNRSLQDFSVVLAEVRGKIPQEALKGSVSSATTTVLRSYTDVCDALFVVEIGLRFLGKGGGDPEGQLLPYLTDSLKMGPQISNTVAKGLWESKLKHSIFTWQLLNSWKSELMLSRKQDPFQKLPSEFQQKLSEEERRRMKAFFTVTDVETFALELHEILLLKTSSAVPEDRYQPQWDIRCTFESHLEQKNLPPLQGLEELPEDILLGKGADVWRAAVEFKRR</sequence>
<evidence type="ECO:0000256" key="4">
    <source>
        <dbReference type="ARBA" id="ARBA00004906"/>
    </source>
</evidence>
<dbReference type="GO" id="GO:0061630">
    <property type="term" value="F:ubiquitin protein ligase activity"/>
    <property type="evidence" value="ECO:0007669"/>
    <property type="project" value="UniProtKB-EC"/>
</dbReference>
<gene>
    <name evidence="26" type="ORF">CCH79_00003373</name>
</gene>
<evidence type="ECO:0000256" key="23">
    <source>
        <dbReference type="SAM" id="MobiDB-lite"/>
    </source>
</evidence>
<feature type="domain" description="RZ-type" evidence="25">
    <location>
        <begin position="4700"/>
        <end position="4772"/>
    </location>
</feature>
<comment type="catalytic activity">
    <reaction evidence="1">
        <text>S-ubiquitinyl-[E2 ubiquitin-conjugating enzyme]-L-cysteine + [acceptor protein]-L-lysine = [E2 ubiquitin-conjugating enzyme]-L-cysteine + N(6)-ubiquitinyl-[acceptor protein]-L-lysine.</text>
        <dbReference type="EC" id="2.3.2.27"/>
    </reaction>
</comment>
<keyword evidence="16" id="KW-0862">Zinc</keyword>
<feature type="compositionally biased region" description="Basic residues" evidence="23">
    <location>
        <begin position="151"/>
        <end position="162"/>
    </location>
</feature>
<feature type="domain" description="RING-type" evidence="24">
    <location>
        <begin position="4195"/>
        <end position="4234"/>
    </location>
</feature>
<feature type="compositionally biased region" description="Polar residues" evidence="23">
    <location>
        <begin position="451"/>
        <end position="485"/>
    </location>
</feature>
<evidence type="ECO:0000256" key="1">
    <source>
        <dbReference type="ARBA" id="ARBA00000900"/>
    </source>
</evidence>
<dbReference type="InterPro" id="IPR031248">
    <property type="entry name" value="RNF213"/>
</dbReference>
<dbReference type="FunFam" id="3.40.50.300:FF:000491">
    <property type="entry name" value="E3 ubiquitin-protein ligase RNF213"/>
    <property type="match status" value="1"/>
</dbReference>
<evidence type="ECO:0000256" key="7">
    <source>
        <dbReference type="ARBA" id="ARBA00022490"/>
    </source>
</evidence>
<protein>
    <recommendedName>
        <fullName evidence="6">RING-type E3 ubiquitin transferase</fullName>
        <ecNumber evidence="6">2.3.2.27</ecNumber>
    </recommendedName>
</protein>
<keyword evidence="15" id="KW-0378">Hydrolase</keyword>
<keyword evidence="9" id="KW-0551">Lipid droplet</keyword>
<dbReference type="EC" id="2.3.2.27" evidence="6"/>
<dbReference type="InterPro" id="IPR046439">
    <property type="entry name" value="ZF_RZ_dom"/>
</dbReference>
<keyword evidence="11" id="KW-0479">Metal-binding</keyword>
<dbReference type="PROSITE" id="PS50089">
    <property type="entry name" value="ZF_RING_2"/>
    <property type="match status" value="1"/>
</dbReference>
<dbReference type="InterPro" id="IPR003593">
    <property type="entry name" value="AAA+_ATPase"/>
</dbReference>
<dbReference type="GO" id="GO:0005524">
    <property type="term" value="F:ATP binding"/>
    <property type="evidence" value="ECO:0007669"/>
    <property type="project" value="UniProtKB-KW"/>
</dbReference>
<comment type="caution">
    <text evidence="26">The sequence shown here is derived from an EMBL/GenBank/DDBJ whole genome shotgun (WGS) entry which is preliminary data.</text>
</comment>
<dbReference type="PROSITE" id="PS51981">
    <property type="entry name" value="ZF_RZ"/>
    <property type="match status" value="1"/>
</dbReference>
<proteinExistence type="inferred from homology"/>
<dbReference type="GO" id="GO:0002376">
    <property type="term" value="P:immune system process"/>
    <property type="evidence" value="ECO:0007669"/>
    <property type="project" value="UniProtKB-KW"/>
</dbReference>
<feature type="compositionally biased region" description="Basic residues" evidence="23">
    <location>
        <begin position="250"/>
        <end position="263"/>
    </location>
</feature>
<dbReference type="EMBL" id="NHOQ01001904">
    <property type="protein sequence ID" value="PWA21426.1"/>
    <property type="molecule type" value="Genomic_DNA"/>
</dbReference>
<evidence type="ECO:0000256" key="14">
    <source>
        <dbReference type="ARBA" id="ARBA00022786"/>
    </source>
</evidence>
<evidence type="ECO:0000256" key="11">
    <source>
        <dbReference type="ARBA" id="ARBA00022723"/>
    </source>
</evidence>
<dbReference type="PROSITE" id="PS00518">
    <property type="entry name" value="ZF_RING_1"/>
    <property type="match status" value="1"/>
</dbReference>
<dbReference type="GO" id="GO:0006511">
    <property type="term" value="P:ubiquitin-dependent protein catabolic process"/>
    <property type="evidence" value="ECO:0007669"/>
    <property type="project" value="TreeGrafter"/>
</dbReference>
<dbReference type="GO" id="GO:0005829">
    <property type="term" value="C:cytosol"/>
    <property type="evidence" value="ECO:0007669"/>
    <property type="project" value="UniProtKB-SubCell"/>
</dbReference>
<dbReference type="GO" id="GO:0005811">
    <property type="term" value="C:lipid droplet"/>
    <property type="evidence" value="ECO:0007669"/>
    <property type="project" value="UniProtKB-SubCell"/>
</dbReference>
<dbReference type="Pfam" id="PF13445">
    <property type="entry name" value="zf-RING_UBOX"/>
    <property type="match status" value="1"/>
</dbReference>
<evidence type="ECO:0000256" key="2">
    <source>
        <dbReference type="ARBA" id="ARBA00004502"/>
    </source>
</evidence>
<organism evidence="26 27">
    <name type="scientific">Gambusia affinis</name>
    <name type="common">Western mosquitofish</name>
    <name type="synonym">Heterandria affinis</name>
    <dbReference type="NCBI Taxonomy" id="33528"/>
    <lineage>
        <taxon>Eukaryota</taxon>
        <taxon>Metazoa</taxon>
        <taxon>Chordata</taxon>
        <taxon>Craniata</taxon>
        <taxon>Vertebrata</taxon>
        <taxon>Euteleostomi</taxon>
        <taxon>Actinopterygii</taxon>
        <taxon>Neopterygii</taxon>
        <taxon>Teleostei</taxon>
        <taxon>Neoteleostei</taxon>
        <taxon>Acanthomorphata</taxon>
        <taxon>Ovalentaria</taxon>
        <taxon>Atherinomorphae</taxon>
        <taxon>Cyprinodontiformes</taxon>
        <taxon>Poeciliidae</taxon>
        <taxon>Poeciliinae</taxon>
        <taxon>Gambusia</taxon>
    </lineage>
</organism>
<evidence type="ECO:0000256" key="6">
    <source>
        <dbReference type="ARBA" id="ARBA00012483"/>
    </source>
</evidence>
<dbReference type="InterPro" id="IPR013083">
    <property type="entry name" value="Znf_RING/FYVE/PHD"/>
</dbReference>
<dbReference type="InterPro" id="IPR027370">
    <property type="entry name" value="Znf-RING_euk"/>
</dbReference>
<dbReference type="GO" id="GO:0006629">
    <property type="term" value="P:lipid metabolic process"/>
    <property type="evidence" value="ECO:0007669"/>
    <property type="project" value="UniProtKB-KW"/>
</dbReference>
<dbReference type="PANTHER" id="PTHR22605">
    <property type="entry name" value="RZ-TYPE DOMAIN-CONTAINING PROTEIN"/>
    <property type="match status" value="1"/>
</dbReference>
<name>A0A315VEX0_GAMAF</name>
<evidence type="ECO:0000256" key="12">
    <source>
        <dbReference type="ARBA" id="ARBA00022741"/>
    </source>
</evidence>
<evidence type="ECO:0000256" key="20">
    <source>
        <dbReference type="ARBA" id="ARBA00023268"/>
    </source>
</evidence>
<feature type="compositionally biased region" description="Basic and acidic residues" evidence="23">
    <location>
        <begin position="214"/>
        <end position="239"/>
    </location>
</feature>
<keyword evidence="8" id="KW-0037">Angiogenesis</keyword>
<keyword evidence="14" id="KW-0833">Ubl conjugation pathway</keyword>
<keyword evidence="13 22" id="KW-0863">Zinc-finger</keyword>
<dbReference type="GO" id="GO:0005730">
    <property type="term" value="C:nucleolus"/>
    <property type="evidence" value="ECO:0007669"/>
    <property type="project" value="TreeGrafter"/>
</dbReference>
<evidence type="ECO:0000256" key="16">
    <source>
        <dbReference type="ARBA" id="ARBA00022833"/>
    </source>
</evidence>
<dbReference type="CDD" id="cd00009">
    <property type="entry name" value="AAA"/>
    <property type="match status" value="1"/>
</dbReference>
<dbReference type="Proteomes" id="UP000250572">
    <property type="component" value="Unassembled WGS sequence"/>
</dbReference>
<evidence type="ECO:0000259" key="25">
    <source>
        <dbReference type="PROSITE" id="PS51981"/>
    </source>
</evidence>
<feature type="region of interest" description="Disordered" evidence="23">
    <location>
        <begin position="200"/>
        <end position="269"/>
    </location>
</feature>
<feature type="compositionally biased region" description="Basic and acidic residues" evidence="23">
    <location>
        <begin position="361"/>
        <end position="371"/>
    </location>
</feature>
<dbReference type="SUPFAM" id="SSF52540">
    <property type="entry name" value="P-loop containing nucleoside triphosphate hydrolases"/>
    <property type="match status" value="2"/>
</dbReference>